<name>A0A5B7DDQ2_PORTR</name>
<feature type="domain" description="HTH psq-type" evidence="2">
    <location>
        <begin position="28"/>
        <end position="72"/>
    </location>
</feature>
<dbReference type="InterPro" id="IPR007889">
    <property type="entry name" value="HTH_Psq"/>
</dbReference>
<dbReference type="Proteomes" id="UP000324222">
    <property type="component" value="Unassembled WGS sequence"/>
</dbReference>
<accession>A0A5B7DDQ2</accession>
<dbReference type="AlphaFoldDB" id="A0A5B7DDQ2"/>
<dbReference type="Pfam" id="PF04218">
    <property type="entry name" value="CENP-B_N"/>
    <property type="match status" value="1"/>
</dbReference>
<evidence type="ECO:0000259" key="2">
    <source>
        <dbReference type="Pfam" id="PF04218"/>
    </source>
</evidence>
<sequence length="98" mass="10666">MLHHSTLCLHNASTIPCKATSSPSPKQHNFLPFKDNLELIRKCEAGIAHSIVAAQISVPRSTVSTIWKNKDKYCETIANYCLRMAVKKATAAGEGSIA</sequence>
<protein>
    <recommendedName>
        <fullName evidence="2">HTH psq-type domain-containing protein</fullName>
    </recommendedName>
</protein>
<dbReference type="GO" id="GO:0003677">
    <property type="term" value="F:DNA binding"/>
    <property type="evidence" value="ECO:0007669"/>
    <property type="project" value="InterPro"/>
</dbReference>
<proteinExistence type="predicted"/>
<evidence type="ECO:0000313" key="4">
    <source>
        <dbReference type="Proteomes" id="UP000324222"/>
    </source>
</evidence>
<comment type="subcellular location">
    <subcellularLocation>
        <location evidence="1">Nucleus</location>
    </subcellularLocation>
</comment>
<evidence type="ECO:0000313" key="3">
    <source>
        <dbReference type="EMBL" id="MPC19384.1"/>
    </source>
</evidence>
<dbReference type="SUPFAM" id="SSF46689">
    <property type="entry name" value="Homeodomain-like"/>
    <property type="match status" value="1"/>
</dbReference>
<keyword evidence="4" id="KW-1185">Reference proteome</keyword>
<evidence type="ECO:0000256" key="1">
    <source>
        <dbReference type="ARBA" id="ARBA00004123"/>
    </source>
</evidence>
<gene>
    <name evidence="3" type="ORF">E2C01_012296</name>
</gene>
<organism evidence="3 4">
    <name type="scientific">Portunus trituberculatus</name>
    <name type="common">Swimming crab</name>
    <name type="synonym">Neptunus trituberculatus</name>
    <dbReference type="NCBI Taxonomy" id="210409"/>
    <lineage>
        <taxon>Eukaryota</taxon>
        <taxon>Metazoa</taxon>
        <taxon>Ecdysozoa</taxon>
        <taxon>Arthropoda</taxon>
        <taxon>Crustacea</taxon>
        <taxon>Multicrustacea</taxon>
        <taxon>Malacostraca</taxon>
        <taxon>Eumalacostraca</taxon>
        <taxon>Eucarida</taxon>
        <taxon>Decapoda</taxon>
        <taxon>Pleocyemata</taxon>
        <taxon>Brachyura</taxon>
        <taxon>Eubrachyura</taxon>
        <taxon>Portunoidea</taxon>
        <taxon>Portunidae</taxon>
        <taxon>Portuninae</taxon>
        <taxon>Portunus</taxon>
    </lineage>
</organism>
<reference evidence="3 4" key="1">
    <citation type="submission" date="2019-05" db="EMBL/GenBank/DDBJ databases">
        <title>Another draft genome of Portunus trituberculatus and its Hox gene families provides insights of decapod evolution.</title>
        <authorList>
            <person name="Jeong J.-H."/>
            <person name="Song I."/>
            <person name="Kim S."/>
            <person name="Choi T."/>
            <person name="Kim D."/>
            <person name="Ryu S."/>
            <person name="Kim W."/>
        </authorList>
    </citation>
    <scope>NUCLEOTIDE SEQUENCE [LARGE SCALE GENOMIC DNA]</scope>
    <source>
        <tissue evidence="3">Muscle</tissue>
    </source>
</reference>
<dbReference type="InterPro" id="IPR009057">
    <property type="entry name" value="Homeodomain-like_sf"/>
</dbReference>
<dbReference type="EMBL" id="VSRR010000765">
    <property type="protein sequence ID" value="MPC19384.1"/>
    <property type="molecule type" value="Genomic_DNA"/>
</dbReference>
<dbReference type="Gene3D" id="1.10.10.60">
    <property type="entry name" value="Homeodomain-like"/>
    <property type="match status" value="1"/>
</dbReference>
<dbReference type="GO" id="GO:0005634">
    <property type="term" value="C:nucleus"/>
    <property type="evidence" value="ECO:0007669"/>
    <property type="project" value="UniProtKB-SubCell"/>
</dbReference>
<comment type="caution">
    <text evidence="3">The sequence shown here is derived from an EMBL/GenBank/DDBJ whole genome shotgun (WGS) entry which is preliminary data.</text>
</comment>